<feature type="compositionally biased region" description="Basic and acidic residues" evidence="1">
    <location>
        <begin position="271"/>
        <end position="286"/>
    </location>
</feature>
<name>A0A2N9GA62_FAGSY</name>
<sequence length="596" mass="65546">MGVVKEIIAKAWNTVNEVDVEGVDKNVFLFTFKHEVDVHGLPLNRQGEVNLKKIGRMLGTVLEADVARSGRSAGHEIKNCLVGGIRLLSSEQISEGIYGNWLRVESTKYQPGIDLEGLILSDWVECTVQPIQGASTSNIEHQTHMDQPENWVNGGQVAGTRYEGLVLDEPQKSEQVACHRLLSCQPLTAAEKSQSKDVAMSRDKQLLIHYEPSQLESSNSGFSSGKGDQLVNGPSLIIDSESVSSFAYGPTILLGHKNGPSVTRPVASLGKRKEAHEPTAKGELKSSSKLKNQARAKVSKGVAECRNKLSGDGVKNVSESVELVNLSESLAIQMADVELRRFVPSRALIKGEGHDVLFVSETKVYSPKMEKLKFQMGFANCFAVDSRGRAGGLALFWKMSVKLEVMLGDFNNIVRGSKKQGGSSFGARSSKSLQNFMNDIGVFVMLIGKLLFPKAGVKHLTAANSDHCPIILDTSMEMSKGVRPFRFEAMWTKDRSSLGVIENAWASEVEGYQKFKLPKKLMRTSKELIAWNKSTFGYAQDLESLLSPYISEAENFELSRIPEPEEIRMVGSVEVSFEWCAASSGCPKYFQIAICR</sequence>
<evidence type="ECO:0000256" key="1">
    <source>
        <dbReference type="SAM" id="MobiDB-lite"/>
    </source>
</evidence>
<feature type="region of interest" description="Disordered" evidence="1">
    <location>
        <begin position="259"/>
        <end position="291"/>
    </location>
</feature>
<dbReference type="SUPFAM" id="SSF56219">
    <property type="entry name" value="DNase I-like"/>
    <property type="match status" value="1"/>
</dbReference>
<dbReference type="InterPro" id="IPR036691">
    <property type="entry name" value="Endo/exonu/phosph_ase_sf"/>
</dbReference>
<dbReference type="AlphaFoldDB" id="A0A2N9GA62"/>
<evidence type="ECO:0000313" key="2">
    <source>
        <dbReference type="EMBL" id="SPC99506.1"/>
    </source>
</evidence>
<accession>A0A2N9GA62</accession>
<dbReference type="EMBL" id="OIVN01001981">
    <property type="protein sequence ID" value="SPC99506.1"/>
    <property type="molecule type" value="Genomic_DNA"/>
</dbReference>
<proteinExistence type="predicted"/>
<gene>
    <name evidence="2" type="ORF">FSB_LOCUS27388</name>
</gene>
<organism evidence="2">
    <name type="scientific">Fagus sylvatica</name>
    <name type="common">Beechnut</name>
    <dbReference type="NCBI Taxonomy" id="28930"/>
    <lineage>
        <taxon>Eukaryota</taxon>
        <taxon>Viridiplantae</taxon>
        <taxon>Streptophyta</taxon>
        <taxon>Embryophyta</taxon>
        <taxon>Tracheophyta</taxon>
        <taxon>Spermatophyta</taxon>
        <taxon>Magnoliopsida</taxon>
        <taxon>eudicotyledons</taxon>
        <taxon>Gunneridae</taxon>
        <taxon>Pentapetalae</taxon>
        <taxon>rosids</taxon>
        <taxon>fabids</taxon>
        <taxon>Fagales</taxon>
        <taxon>Fagaceae</taxon>
        <taxon>Fagus</taxon>
    </lineage>
</organism>
<protein>
    <recommendedName>
        <fullName evidence="3">DUF4283 domain-containing protein</fullName>
    </recommendedName>
</protein>
<evidence type="ECO:0008006" key="3">
    <source>
        <dbReference type="Google" id="ProtNLM"/>
    </source>
</evidence>
<reference evidence="2" key="1">
    <citation type="submission" date="2018-02" db="EMBL/GenBank/DDBJ databases">
        <authorList>
            <person name="Cohen D.B."/>
            <person name="Kent A.D."/>
        </authorList>
    </citation>
    <scope>NUCLEOTIDE SEQUENCE</scope>
</reference>